<gene>
    <name evidence="2" type="ORF">LCGC14_0000940</name>
</gene>
<organism evidence="2">
    <name type="scientific">marine sediment metagenome</name>
    <dbReference type="NCBI Taxonomy" id="412755"/>
    <lineage>
        <taxon>unclassified sequences</taxon>
        <taxon>metagenomes</taxon>
        <taxon>ecological metagenomes</taxon>
    </lineage>
</organism>
<dbReference type="EMBL" id="LAZR01000001">
    <property type="protein sequence ID" value="KKO12086.1"/>
    <property type="molecule type" value="Genomic_DNA"/>
</dbReference>
<dbReference type="AlphaFoldDB" id="A0A0F9W464"/>
<accession>A0A0F9W464</accession>
<comment type="caution">
    <text evidence="2">The sequence shown here is derived from an EMBL/GenBank/DDBJ whole genome shotgun (WGS) entry which is preliminary data.</text>
</comment>
<proteinExistence type="predicted"/>
<evidence type="ECO:0000256" key="1">
    <source>
        <dbReference type="SAM" id="MobiDB-lite"/>
    </source>
</evidence>
<sequence length="181" mass="20036">MNSTHIDTARNKLALIALVAVSLLTACASQPDYRAADGRGYGYTEQQLSSDQYRVSFKARGDDTGLAMDYAMLRASELTLEEGYDWYDIASRETLVDRERVDPGVSAGAGITYTTVKDCGLLGCRTYQRPSQSYHTGMHLGDERSDVEVIMEIRLGNGMRPSGEQSYDAREVYQNLKPQAS</sequence>
<name>A0A0F9W464_9ZZZZ</name>
<protein>
    <submittedName>
        <fullName evidence="2">Uncharacterized protein</fullName>
    </submittedName>
</protein>
<evidence type="ECO:0000313" key="2">
    <source>
        <dbReference type="EMBL" id="KKO12086.1"/>
    </source>
</evidence>
<reference evidence="2" key="1">
    <citation type="journal article" date="2015" name="Nature">
        <title>Complex archaea that bridge the gap between prokaryotes and eukaryotes.</title>
        <authorList>
            <person name="Spang A."/>
            <person name="Saw J.H."/>
            <person name="Jorgensen S.L."/>
            <person name="Zaremba-Niedzwiedzka K."/>
            <person name="Martijn J."/>
            <person name="Lind A.E."/>
            <person name="van Eijk R."/>
            <person name="Schleper C."/>
            <person name="Guy L."/>
            <person name="Ettema T.J."/>
        </authorList>
    </citation>
    <scope>NUCLEOTIDE SEQUENCE</scope>
</reference>
<dbReference type="NCBIfam" id="NF047637">
    <property type="entry name" value="lipo_CC0125"/>
    <property type="match status" value="1"/>
</dbReference>
<feature type="region of interest" description="Disordered" evidence="1">
    <location>
        <begin position="160"/>
        <end position="181"/>
    </location>
</feature>